<accession>A0ACC2M1S1</accession>
<evidence type="ECO:0000313" key="2">
    <source>
        <dbReference type="Proteomes" id="UP001234297"/>
    </source>
</evidence>
<organism evidence="1 2">
    <name type="scientific">Persea americana</name>
    <name type="common">Avocado</name>
    <dbReference type="NCBI Taxonomy" id="3435"/>
    <lineage>
        <taxon>Eukaryota</taxon>
        <taxon>Viridiplantae</taxon>
        <taxon>Streptophyta</taxon>
        <taxon>Embryophyta</taxon>
        <taxon>Tracheophyta</taxon>
        <taxon>Spermatophyta</taxon>
        <taxon>Magnoliopsida</taxon>
        <taxon>Magnoliidae</taxon>
        <taxon>Laurales</taxon>
        <taxon>Lauraceae</taxon>
        <taxon>Persea</taxon>
    </lineage>
</organism>
<keyword evidence="2" id="KW-1185">Reference proteome</keyword>
<dbReference type="Proteomes" id="UP001234297">
    <property type="component" value="Chromosome 5"/>
</dbReference>
<name>A0ACC2M1S1_PERAE</name>
<protein>
    <submittedName>
        <fullName evidence="1">Uncharacterized protein</fullName>
    </submittedName>
</protein>
<evidence type="ECO:0000313" key="1">
    <source>
        <dbReference type="EMBL" id="KAJ8639731.1"/>
    </source>
</evidence>
<dbReference type="EMBL" id="CM056813">
    <property type="protein sequence ID" value="KAJ8639731.1"/>
    <property type="molecule type" value="Genomic_DNA"/>
</dbReference>
<comment type="caution">
    <text evidence="1">The sequence shown here is derived from an EMBL/GenBank/DDBJ whole genome shotgun (WGS) entry which is preliminary data.</text>
</comment>
<reference evidence="1 2" key="1">
    <citation type="journal article" date="2022" name="Hortic Res">
        <title>A haplotype resolved chromosomal level avocado genome allows analysis of novel avocado genes.</title>
        <authorList>
            <person name="Nath O."/>
            <person name="Fletcher S.J."/>
            <person name="Hayward A."/>
            <person name="Shaw L.M."/>
            <person name="Masouleh A.K."/>
            <person name="Furtado A."/>
            <person name="Henry R.J."/>
            <person name="Mitter N."/>
        </authorList>
    </citation>
    <scope>NUCLEOTIDE SEQUENCE [LARGE SCALE GENOMIC DNA]</scope>
    <source>
        <strain evidence="2">cv. Hass</strain>
    </source>
</reference>
<proteinExistence type="predicted"/>
<gene>
    <name evidence="1" type="ORF">MRB53_016425</name>
</gene>
<sequence length="104" mass="12089">MVLVFLLLILIITSQFDWKQQLVNDMDSSPSISQKQQQISKREEVVKEKIILSQEKNIQRLKELVQNLREQLVQCRGSNNITDGISNSPATRVIELQRKQILED</sequence>